<accession>G9MGU8</accession>
<evidence type="ECO:0000313" key="3">
    <source>
        <dbReference type="EMBL" id="EHK25943.1"/>
    </source>
</evidence>
<keyword evidence="1" id="KW-0472">Membrane</keyword>
<dbReference type="EMBL" id="ABDF02000002">
    <property type="protein sequence ID" value="EHK25943.1"/>
    <property type="molecule type" value="Genomic_DNA"/>
</dbReference>
<feature type="transmembrane region" description="Helical" evidence="1">
    <location>
        <begin position="62"/>
        <end position="79"/>
    </location>
</feature>
<dbReference type="AlphaFoldDB" id="G9MGU8"/>
<keyword evidence="4" id="KW-1185">Reference proteome</keyword>
<feature type="signal peptide" evidence="2">
    <location>
        <begin position="1"/>
        <end position="19"/>
    </location>
</feature>
<feature type="chain" id="PRO_5003523607" evidence="2">
    <location>
        <begin position="20"/>
        <end position="111"/>
    </location>
</feature>
<protein>
    <submittedName>
        <fullName evidence="3">Uncharacterized protein</fullName>
    </submittedName>
</protein>
<dbReference type="RefSeq" id="XP_013960160.1">
    <property type="nucleotide sequence ID" value="XM_014104685.1"/>
</dbReference>
<comment type="caution">
    <text evidence="3">The sequence shown here is derived from an EMBL/GenBank/DDBJ whole genome shotgun (WGS) entry which is preliminary data.</text>
</comment>
<keyword evidence="1" id="KW-0812">Transmembrane</keyword>
<dbReference type="Proteomes" id="UP000007115">
    <property type="component" value="Unassembled WGS sequence"/>
</dbReference>
<gene>
    <name evidence="3" type="ORF">TRIVIDRAFT_197368</name>
</gene>
<dbReference type="InParanoid" id="G9MGU8"/>
<dbReference type="GeneID" id="25789991"/>
<proteinExistence type="predicted"/>
<evidence type="ECO:0000313" key="4">
    <source>
        <dbReference type="Proteomes" id="UP000007115"/>
    </source>
</evidence>
<evidence type="ECO:0000256" key="1">
    <source>
        <dbReference type="SAM" id="Phobius"/>
    </source>
</evidence>
<reference evidence="3 4" key="1">
    <citation type="journal article" date="2011" name="Genome Biol.">
        <title>Comparative genome sequence analysis underscores mycoparasitism as the ancestral life style of Trichoderma.</title>
        <authorList>
            <person name="Kubicek C.P."/>
            <person name="Herrera-Estrella A."/>
            <person name="Seidl-Seiboth V."/>
            <person name="Martinez D.A."/>
            <person name="Druzhinina I.S."/>
            <person name="Thon M."/>
            <person name="Zeilinger S."/>
            <person name="Casas-Flores S."/>
            <person name="Horwitz B.A."/>
            <person name="Mukherjee P.K."/>
            <person name="Mukherjee M."/>
            <person name="Kredics L."/>
            <person name="Alcaraz L.D."/>
            <person name="Aerts A."/>
            <person name="Antal Z."/>
            <person name="Atanasova L."/>
            <person name="Cervantes-Badillo M.G."/>
            <person name="Challacombe J."/>
            <person name="Chertkov O."/>
            <person name="McCluskey K."/>
            <person name="Coulpier F."/>
            <person name="Deshpande N."/>
            <person name="von Doehren H."/>
            <person name="Ebbole D.J."/>
            <person name="Esquivel-Naranjo E.U."/>
            <person name="Fekete E."/>
            <person name="Flipphi M."/>
            <person name="Glaser F."/>
            <person name="Gomez-Rodriguez E.Y."/>
            <person name="Gruber S."/>
            <person name="Han C."/>
            <person name="Henrissat B."/>
            <person name="Hermosa R."/>
            <person name="Hernandez-Onate M."/>
            <person name="Karaffa L."/>
            <person name="Kosti I."/>
            <person name="Le Crom S."/>
            <person name="Lindquist E."/>
            <person name="Lucas S."/>
            <person name="Luebeck M."/>
            <person name="Luebeck P.S."/>
            <person name="Margeot A."/>
            <person name="Metz B."/>
            <person name="Misra M."/>
            <person name="Nevalainen H."/>
            <person name="Omann M."/>
            <person name="Packer N."/>
            <person name="Perrone G."/>
            <person name="Uresti-Rivera E.E."/>
            <person name="Salamov A."/>
            <person name="Schmoll M."/>
            <person name="Seiboth B."/>
            <person name="Shapiro H."/>
            <person name="Sukno S."/>
            <person name="Tamayo-Ramos J.A."/>
            <person name="Tisch D."/>
            <person name="Wiest A."/>
            <person name="Wilkinson H.H."/>
            <person name="Zhang M."/>
            <person name="Coutinho P.M."/>
            <person name="Kenerley C.M."/>
            <person name="Monte E."/>
            <person name="Baker S.E."/>
            <person name="Grigoriev I.V."/>
        </authorList>
    </citation>
    <scope>NUCLEOTIDE SEQUENCE [LARGE SCALE GENOMIC DNA]</scope>
    <source>
        <strain evidence="4">Gv29-8 / FGSC 10586</strain>
    </source>
</reference>
<name>G9MGU8_HYPVG</name>
<keyword evidence="1" id="KW-1133">Transmembrane helix</keyword>
<keyword evidence="2" id="KW-0732">Signal</keyword>
<dbReference type="VEuPathDB" id="FungiDB:TRIVIDRAFT_197368"/>
<sequence>MARRCCMLIVSCFVFELHASYFISTMKHMSYKRLQGTKAVLQASYIDHSRTLSTKLRMKRPVVATVVTVLLSVAAARVAPSGHVRHALRDEHLDSLWTKENRIEGDTIVPV</sequence>
<organism evidence="3 4">
    <name type="scientific">Hypocrea virens (strain Gv29-8 / FGSC 10586)</name>
    <name type="common">Gliocladium virens</name>
    <name type="synonym">Trichoderma virens</name>
    <dbReference type="NCBI Taxonomy" id="413071"/>
    <lineage>
        <taxon>Eukaryota</taxon>
        <taxon>Fungi</taxon>
        <taxon>Dikarya</taxon>
        <taxon>Ascomycota</taxon>
        <taxon>Pezizomycotina</taxon>
        <taxon>Sordariomycetes</taxon>
        <taxon>Hypocreomycetidae</taxon>
        <taxon>Hypocreales</taxon>
        <taxon>Hypocreaceae</taxon>
        <taxon>Trichoderma</taxon>
    </lineage>
</organism>
<dbReference type="HOGENOM" id="CLU_2158779_0_0_1"/>
<evidence type="ECO:0000256" key="2">
    <source>
        <dbReference type="SAM" id="SignalP"/>
    </source>
</evidence>